<dbReference type="Proteomes" id="UP000076563">
    <property type="component" value="Unassembled WGS sequence"/>
</dbReference>
<accession>A0A163UX51</accession>
<dbReference type="AlphaFoldDB" id="A0A163UX51"/>
<feature type="domain" description="Peptidoglycan beta-N-acetylmuramidase NamZ C-terminal" evidence="2">
    <location>
        <begin position="230"/>
        <end position="387"/>
    </location>
</feature>
<dbReference type="PANTHER" id="PTHR42915">
    <property type="entry name" value="HYPOTHETICAL 460 KDA PROTEIN IN FEUA-SIGW INTERGENIC REGION [PRECURSOR]"/>
    <property type="match status" value="1"/>
</dbReference>
<evidence type="ECO:0000259" key="2">
    <source>
        <dbReference type="Pfam" id="PF20732"/>
    </source>
</evidence>
<dbReference type="InterPro" id="IPR048502">
    <property type="entry name" value="NamZ_N"/>
</dbReference>
<organism evidence="3 4">
    <name type="scientific">Paenibacillus elgii</name>
    <dbReference type="NCBI Taxonomy" id="189691"/>
    <lineage>
        <taxon>Bacteria</taxon>
        <taxon>Bacillati</taxon>
        <taxon>Bacillota</taxon>
        <taxon>Bacilli</taxon>
        <taxon>Bacillales</taxon>
        <taxon>Paenibacillaceae</taxon>
        <taxon>Paenibacillus</taxon>
    </lineage>
</organism>
<gene>
    <name evidence="3" type="ORF">AV654_30960</name>
</gene>
<dbReference type="STRING" id="1007103.GCA_000213315_02896"/>
<dbReference type="OrthoDB" id="9801061at2"/>
<evidence type="ECO:0000313" key="4">
    <source>
        <dbReference type="Proteomes" id="UP000076563"/>
    </source>
</evidence>
<dbReference type="PIRSF" id="PIRSF016719">
    <property type="entry name" value="UCP016719"/>
    <property type="match status" value="1"/>
</dbReference>
<evidence type="ECO:0008006" key="5">
    <source>
        <dbReference type="Google" id="ProtNLM"/>
    </source>
</evidence>
<dbReference type="Pfam" id="PF07075">
    <property type="entry name" value="NamZ_N"/>
    <property type="match status" value="1"/>
</dbReference>
<dbReference type="Gene3D" id="3.90.1150.140">
    <property type="match status" value="1"/>
</dbReference>
<name>A0A163UX51_9BACL</name>
<dbReference type="InterPro" id="IPR008302">
    <property type="entry name" value="NamZ"/>
</dbReference>
<dbReference type="PANTHER" id="PTHR42915:SF1">
    <property type="entry name" value="PEPTIDOGLYCAN BETA-N-ACETYLMURAMIDASE NAMZ"/>
    <property type="match status" value="1"/>
</dbReference>
<protein>
    <recommendedName>
        <fullName evidence="5">DUF1343 domain-containing protein</fullName>
    </recommendedName>
</protein>
<dbReference type="Gene3D" id="3.40.50.12170">
    <property type="entry name" value="Uncharacterised protein PF07075, DUF1343"/>
    <property type="match status" value="1"/>
</dbReference>
<dbReference type="GO" id="GO:0033922">
    <property type="term" value="F:peptidoglycan beta-N-acetylmuramidase activity"/>
    <property type="evidence" value="ECO:0007669"/>
    <property type="project" value="InterPro"/>
</dbReference>
<evidence type="ECO:0000313" key="3">
    <source>
        <dbReference type="EMBL" id="KZE73993.1"/>
    </source>
</evidence>
<dbReference type="Pfam" id="PF20732">
    <property type="entry name" value="NamZ_C"/>
    <property type="match status" value="1"/>
</dbReference>
<dbReference type="EMBL" id="LQRA01000083">
    <property type="protein sequence ID" value="KZE73993.1"/>
    <property type="molecule type" value="Genomic_DNA"/>
</dbReference>
<comment type="caution">
    <text evidence="3">The sequence shown here is derived from an EMBL/GenBank/DDBJ whole genome shotgun (WGS) entry which is preliminary data.</text>
</comment>
<dbReference type="InterPro" id="IPR048503">
    <property type="entry name" value="NamZ_C"/>
</dbReference>
<proteinExistence type="predicted"/>
<dbReference type="RefSeq" id="WP_063186223.1">
    <property type="nucleotide sequence ID" value="NZ_LQRA01000083.1"/>
</dbReference>
<dbReference type="eggNOG" id="COG3876">
    <property type="taxonomic scope" value="Bacteria"/>
</dbReference>
<reference evidence="4" key="1">
    <citation type="submission" date="2016-01" db="EMBL/GenBank/DDBJ databases">
        <title>Draft genome of Chromobacterium sp. F49.</title>
        <authorList>
            <person name="Hong K.W."/>
        </authorList>
    </citation>
    <scope>NUCLEOTIDE SEQUENCE [LARGE SCALE GENOMIC DNA]</scope>
    <source>
        <strain evidence="4">M63</strain>
    </source>
</reference>
<evidence type="ECO:0000259" key="1">
    <source>
        <dbReference type="Pfam" id="PF07075"/>
    </source>
</evidence>
<feature type="domain" description="Peptidoglycan beta-N-acetylmuramidase NamZ N-terminal" evidence="1">
    <location>
        <begin position="25"/>
        <end position="225"/>
    </location>
</feature>
<sequence length="391" mass="43234">MERMVQTGADRLSLLESELRGLRFGLLTNPTGINRRFESVIDRCAGFKSAALTALFACEHGIRGERQAGVRFGDEKDDKTGIPVFSLYGDHKRPTEEMMAGVDAVVFDIQDLGVRFYTYLSTLVYMMEACAAYGKRLIVLDRPNPLGGIVSEGGMLEAGYESMVGAWVVPFRTGLTIGEFAEYVNSHMPVRCSLQVVPLLGWRRDMEYPATGLPWIMPSPNIPTMDTVRVYAGNCLFEGTNVSEGRGTTRPFELLGAPWMDGRAVGEAVNRLGLSGVHAQPVHFTPTFSKYQGELCSGVQLFVTDPAAYRSVATALHLLHTVAVLYPAQFQWTLPFKEGQKPFIDYLSGSDLVRTSIHTETGLNRILSLWDAQAKAWNDARRPYLLYGGEA</sequence>
<keyword evidence="4" id="KW-1185">Reference proteome</keyword>